<dbReference type="Pfam" id="PF00211">
    <property type="entry name" value="Guanylate_cyc"/>
    <property type="match status" value="1"/>
</dbReference>
<dbReference type="InterPro" id="IPR029787">
    <property type="entry name" value="Nucleotide_cyclase"/>
</dbReference>
<dbReference type="SUPFAM" id="SSF55073">
    <property type="entry name" value="Nucleotide cyclase"/>
    <property type="match status" value="1"/>
</dbReference>
<feature type="transmembrane region" description="Helical" evidence="1">
    <location>
        <begin position="344"/>
        <end position="365"/>
    </location>
</feature>
<name>A0ABU8XBU9_9BURK</name>
<proteinExistence type="predicted"/>
<keyword evidence="1" id="KW-1133">Transmembrane helix</keyword>
<dbReference type="PANTHER" id="PTHR43081:SF1">
    <property type="entry name" value="ADENYLATE CYCLASE, TERMINAL-DIFFERENTIATION SPECIFIC"/>
    <property type="match status" value="1"/>
</dbReference>
<gene>
    <name evidence="3" type="ORF">WKW79_21115</name>
</gene>
<evidence type="ECO:0000313" key="4">
    <source>
        <dbReference type="Proteomes" id="UP001367030"/>
    </source>
</evidence>
<dbReference type="CDD" id="cd07302">
    <property type="entry name" value="CHD"/>
    <property type="match status" value="1"/>
</dbReference>
<dbReference type="Gene3D" id="6.10.340.10">
    <property type="match status" value="1"/>
</dbReference>
<dbReference type="InterPro" id="IPR001054">
    <property type="entry name" value="A/G_cyclase"/>
</dbReference>
<dbReference type="Proteomes" id="UP001367030">
    <property type="component" value="Unassembled WGS sequence"/>
</dbReference>
<dbReference type="Gene3D" id="3.30.450.20">
    <property type="entry name" value="PAS domain"/>
    <property type="match status" value="1"/>
</dbReference>
<evidence type="ECO:0000259" key="2">
    <source>
        <dbReference type="PROSITE" id="PS50125"/>
    </source>
</evidence>
<dbReference type="SMART" id="SM00044">
    <property type="entry name" value="CYCc"/>
    <property type="match status" value="1"/>
</dbReference>
<dbReference type="InterPro" id="IPR050697">
    <property type="entry name" value="Adenylyl/Guanylyl_Cyclase_3/4"/>
</dbReference>
<keyword evidence="1" id="KW-0472">Membrane</keyword>
<reference evidence="3 4" key="1">
    <citation type="submission" date="2024-03" db="EMBL/GenBank/DDBJ databases">
        <title>Novel species of the genus Variovorax.</title>
        <authorList>
            <person name="Liu Q."/>
            <person name="Xin Y.-H."/>
        </authorList>
    </citation>
    <scope>NUCLEOTIDE SEQUENCE [LARGE SCALE GENOMIC DNA]</scope>
    <source>
        <strain evidence="3 4">KACC 18901</strain>
    </source>
</reference>
<dbReference type="RefSeq" id="WP_340337163.1">
    <property type="nucleotide sequence ID" value="NZ_JBBKZS010000009.1"/>
</dbReference>
<dbReference type="PANTHER" id="PTHR43081">
    <property type="entry name" value="ADENYLATE CYCLASE, TERMINAL-DIFFERENTIATION SPECIFIC-RELATED"/>
    <property type="match status" value="1"/>
</dbReference>
<evidence type="ECO:0000313" key="3">
    <source>
        <dbReference type="EMBL" id="MEJ8857091.1"/>
    </source>
</evidence>
<dbReference type="PROSITE" id="PS50125">
    <property type="entry name" value="GUANYLATE_CYCLASE_2"/>
    <property type="match status" value="1"/>
</dbReference>
<feature type="domain" description="Guanylate cyclase" evidence="2">
    <location>
        <begin position="447"/>
        <end position="579"/>
    </location>
</feature>
<accession>A0ABU8XBU9</accession>
<protein>
    <submittedName>
        <fullName evidence="3">Adenylate/guanylate cyclase domain-containing protein</fullName>
    </submittedName>
</protein>
<sequence>MPVAPQLPLRLRRFRVDVGTIITVVILVESLLLIALGYWGSQRLVSRIGESAHQADHLRIEDRTIAFLNHAATAVRAMSESPSLQTGGEGNSQSGELIWTLLQQSPELDSIYVAAADGRMLMVTRHPEPAVVNMKAEPQGTTEVWHFKPPASDSTDVQARFQTVRVETLHTQYQPTERGWYKSALSAGRDGAVWSQPYVFAAQHEELGVTYSLPAWRRAADGSTQQLVAAGDVTLGRLSEFVRLFSRDGSGEAALLGTEFQVLARSDVEGNVKQLDVPRGGVLGAVHARMLAGGGARAAAETNFALDLEGRRYLVRTSHLPSTNWLLVSWVPEDALLGGLRRNVLWLLALVLASLGIILVVSLRLSKVVTLPVEQLSRIARRIGRFDLDNIPRVPSRVLEIQQLDQALDDSARGLKAFRKFVPVDLVNQLVDEGHTLTPTGEPRRITAMFTDIEGFTRISEAIETKVLVDQLTEYFNVATRVIARHGGTVDKFIGDAIMVLWGAPSALDDAEYKACVAALDLQAELAALNARWATQGRQAFVTRIGIHTGTAVVGALGSNDRLAYTAFGDTINVASRIEGVNKELGTQVLLSEATFEGLKGRLRTRRVEEVALRGRLSKMVLYELVSASDTSTLPGQ</sequence>
<evidence type="ECO:0000256" key="1">
    <source>
        <dbReference type="SAM" id="Phobius"/>
    </source>
</evidence>
<dbReference type="EMBL" id="JBBKZS010000009">
    <property type="protein sequence ID" value="MEJ8857091.1"/>
    <property type="molecule type" value="Genomic_DNA"/>
</dbReference>
<keyword evidence="4" id="KW-1185">Reference proteome</keyword>
<comment type="caution">
    <text evidence="3">The sequence shown here is derived from an EMBL/GenBank/DDBJ whole genome shotgun (WGS) entry which is preliminary data.</text>
</comment>
<dbReference type="Gene3D" id="3.30.70.1230">
    <property type="entry name" value="Nucleotide cyclase"/>
    <property type="match status" value="1"/>
</dbReference>
<keyword evidence="1" id="KW-0812">Transmembrane</keyword>
<feature type="transmembrane region" description="Helical" evidence="1">
    <location>
        <begin position="20"/>
        <end position="39"/>
    </location>
</feature>
<organism evidence="3 4">
    <name type="scientific">Variovorax robiniae</name>
    <dbReference type="NCBI Taxonomy" id="1836199"/>
    <lineage>
        <taxon>Bacteria</taxon>
        <taxon>Pseudomonadati</taxon>
        <taxon>Pseudomonadota</taxon>
        <taxon>Betaproteobacteria</taxon>
        <taxon>Burkholderiales</taxon>
        <taxon>Comamonadaceae</taxon>
        <taxon>Variovorax</taxon>
    </lineage>
</organism>